<dbReference type="AlphaFoldDB" id="I3NMX0"/>
<name>I3NMX0_GOSHI</name>
<sequence length="157" mass="18016">MQDRLQLQMQERLDKMQQGMSEKMLESQKDMMAKLTQLLARGGDKGKGPMANVEEGNDDEILYPPGFTPPHVRTQAEAYPYKSTVTIRPQSFQVGRISSNPGNNPANSVIPDFDEVAEKEKIKEELPRQLEERCKWLEEKFRAMEITENYPGLMLNI</sequence>
<reference evidence="1" key="1">
    <citation type="journal article" date="2012" name="Theor. Appl. Genet.">
        <title>Localization of high level of sequence conservation and divergence regions in cotton.</title>
        <authorList>
            <person name="Wang K."/>
            <person name="Zhang W."/>
            <person name="Cao Y."/>
            <person name="Zhang Z."/>
            <person name="Zheng D."/>
            <person name="Zhou B."/>
            <person name="Guo W."/>
            <person name="Zhang T."/>
        </authorList>
    </citation>
    <scope>NUCLEOTIDE SEQUENCE</scope>
</reference>
<proteinExistence type="predicted"/>
<organism evidence="1">
    <name type="scientific">Gossypium hirsutum</name>
    <name type="common">Upland cotton</name>
    <name type="synonym">Gossypium mexicanum</name>
    <dbReference type="NCBI Taxonomy" id="3635"/>
    <lineage>
        <taxon>Eukaryota</taxon>
        <taxon>Viridiplantae</taxon>
        <taxon>Streptophyta</taxon>
        <taxon>Embryophyta</taxon>
        <taxon>Tracheophyta</taxon>
        <taxon>Spermatophyta</taxon>
        <taxon>Magnoliopsida</taxon>
        <taxon>eudicotyledons</taxon>
        <taxon>Gunneridae</taxon>
        <taxon>Pentapetalae</taxon>
        <taxon>rosids</taxon>
        <taxon>malvids</taxon>
        <taxon>Malvales</taxon>
        <taxon>Malvaceae</taxon>
        <taxon>Malvoideae</taxon>
        <taxon>Gossypium</taxon>
    </lineage>
</organism>
<evidence type="ECO:0000313" key="1">
    <source>
        <dbReference type="EMBL" id="ADU04156.1"/>
    </source>
</evidence>
<accession>I3NMX0</accession>
<dbReference type="EMBL" id="HQ650108">
    <property type="protein sequence ID" value="ADU04156.1"/>
    <property type="molecule type" value="Genomic_DNA"/>
</dbReference>
<protein>
    <submittedName>
        <fullName evidence="1">Uncharacterized protein</fullName>
    </submittedName>
</protein>